<accession>A0A835HP12</accession>
<dbReference type="EMBL" id="JADFTS010000006">
    <property type="protein sequence ID" value="KAF9603045.1"/>
    <property type="molecule type" value="Genomic_DNA"/>
</dbReference>
<protein>
    <submittedName>
        <fullName evidence="1">Uncharacterized protein</fullName>
    </submittedName>
</protein>
<comment type="caution">
    <text evidence="1">The sequence shown here is derived from an EMBL/GenBank/DDBJ whole genome shotgun (WGS) entry which is preliminary data.</text>
</comment>
<reference evidence="1 2" key="1">
    <citation type="submission" date="2020-10" db="EMBL/GenBank/DDBJ databases">
        <title>The Coptis chinensis genome and diversification of protoberbering-type alkaloids.</title>
        <authorList>
            <person name="Wang B."/>
            <person name="Shu S."/>
            <person name="Song C."/>
            <person name="Liu Y."/>
        </authorList>
    </citation>
    <scope>NUCLEOTIDE SEQUENCE [LARGE SCALE GENOMIC DNA]</scope>
    <source>
        <strain evidence="1">HL-2020</strain>
        <tissue evidence="1">Leaf</tissue>
    </source>
</reference>
<proteinExistence type="predicted"/>
<organism evidence="1 2">
    <name type="scientific">Coptis chinensis</name>
    <dbReference type="NCBI Taxonomy" id="261450"/>
    <lineage>
        <taxon>Eukaryota</taxon>
        <taxon>Viridiplantae</taxon>
        <taxon>Streptophyta</taxon>
        <taxon>Embryophyta</taxon>
        <taxon>Tracheophyta</taxon>
        <taxon>Spermatophyta</taxon>
        <taxon>Magnoliopsida</taxon>
        <taxon>Ranunculales</taxon>
        <taxon>Ranunculaceae</taxon>
        <taxon>Coptidoideae</taxon>
        <taxon>Coptis</taxon>
    </lineage>
</organism>
<gene>
    <name evidence="1" type="ORF">IFM89_033770</name>
</gene>
<sequence length="76" mass="8671">MNGFTSTHNKEIFAVIHAVHKWCSRLSLIWEVKKESFSVTCSFMAVLFEQGLDFGLFMNISGHHHQVDAISLYLKG</sequence>
<keyword evidence="2" id="KW-1185">Reference proteome</keyword>
<dbReference type="AlphaFoldDB" id="A0A835HP12"/>
<evidence type="ECO:0000313" key="2">
    <source>
        <dbReference type="Proteomes" id="UP000631114"/>
    </source>
</evidence>
<dbReference type="Proteomes" id="UP000631114">
    <property type="component" value="Unassembled WGS sequence"/>
</dbReference>
<evidence type="ECO:0000313" key="1">
    <source>
        <dbReference type="EMBL" id="KAF9603045.1"/>
    </source>
</evidence>
<name>A0A835HP12_9MAGN</name>